<protein>
    <recommendedName>
        <fullName evidence="1">FRG domain-containing protein</fullName>
    </recommendedName>
</protein>
<dbReference type="SMART" id="SM00901">
    <property type="entry name" value="FRG"/>
    <property type="match status" value="1"/>
</dbReference>
<dbReference type="Proteomes" id="UP000252680">
    <property type="component" value="Unassembled WGS sequence"/>
</dbReference>
<gene>
    <name evidence="2" type="ORF">NJLHNGOC_14045</name>
</gene>
<keyword evidence="3" id="KW-1185">Reference proteome</keyword>
<evidence type="ECO:0000259" key="1">
    <source>
        <dbReference type="SMART" id="SM00901"/>
    </source>
</evidence>
<proteinExistence type="predicted"/>
<evidence type="ECO:0000313" key="2">
    <source>
        <dbReference type="EMBL" id="RBM05205.1"/>
    </source>
</evidence>
<dbReference type="AlphaFoldDB" id="A0A365YSN4"/>
<dbReference type="OrthoDB" id="7226470at2"/>
<evidence type="ECO:0000313" key="3">
    <source>
        <dbReference type="Proteomes" id="UP000252680"/>
    </source>
</evidence>
<dbReference type="RefSeq" id="WP_113596926.1">
    <property type="nucleotide sequence ID" value="NZ_QEXL01000022.1"/>
</dbReference>
<accession>A0A365YSN4</accession>
<dbReference type="EMBL" id="QEXL01000022">
    <property type="protein sequence ID" value="RBM05205.1"/>
    <property type="molecule type" value="Genomic_DNA"/>
</dbReference>
<reference evidence="2 3" key="1">
    <citation type="submission" date="2018-05" db="EMBL/GenBank/DDBJ databases">
        <title>Komagataeibacter cocois sp. nov., for a novel cellulose- producing strain isolated from coconut milk.</title>
        <authorList>
            <person name="Liu L."/>
            <person name="Wang Y."/>
            <person name="Liu S."/>
            <person name="Bi J."/>
            <person name="Chen H."/>
            <person name="Deng J."/>
            <person name="Zhang C."/>
            <person name="Hu Q."/>
            <person name="Li C."/>
        </authorList>
    </citation>
    <scope>NUCLEOTIDE SEQUENCE [LARGE SCALE GENOMIC DNA]</scope>
    <source>
        <strain evidence="2 3">WE7</strain>
    </source>
</reference>
<feature type="domain" description="FRG" evidence="1">
    <location>
        <begin position="154"/>
        <end position="261"/>
    </location>
</feature>
<dbReference type="InterPro" id="IPR014966">
    <property type="entry name" value="FRG-dom"/>
</dbReference>
<dbReference type="Pfam" id="PF08867">
    <property type="entry name" value="FRG"/>
    <property type="match status" value="1"/>
</dbReference>
<name>A0A365YSN4_9PROT</name>
<organism evidence="2 3">
    <name type="scientific">Novacetimonas cocois</name>
    <dbReference type="NCBI Taxonomy" id="1747507"/>
    <lineage>
        <taxon>Bacteria</taxon>
        <taxon>Pseudomonadati</taxon>
        <taxon>Pseudomonadota</taxon>
        <taxon>Alphaproteobacteria</taxon>
        <taxon>Acetobacterales</taxon>
        <taxon>Acetobacteraceae</taxon>
        <taxon>Novacetimonas</taxon>
    </lineage>
</organism>
<comment type="caution">
    <text evidence="2">The sequence shown here is derived from an EMBL/GenBank/DDBJ whole genome shotgun (WGS) entry which is preliminary data.</text>
</comment>
<sequence>MNSLAGQWLGVLTGEPSGQVIFDLELRLDHYSGSAIFRPTDPNLPSTLIPEITIPIGHLKYNANVKIIAFNNTTKQAMSSHELKIYEDQFQHPDIANIEIELNPSGKLLLSFITTVSSGKGELHQSPLSKQSIWQADPSVSTWNEFKEYISKIKVSDYVFRGQREAWPLQTSFHRTGRCDLQRYRREDIPTLRKELLSQFPFFYDIDRPDVLGGLYNLAQHHGFPTPLLDWTRSPYVAAFFAFRGVPPSTENLKKSFARIFLFNCQAWSPNQTNQAYLINTEPYVTILDLLPIANTRALPQQAVAMLTNLRNIEDYIKFISTRNEKNDSFLRAFDIPWSERNNALNDLRSMGVTASSMFPGLDGICEDVRTRLFYE</sequence>